<dbReference type="InterPro" id="IPR014929">
    <property type="entry name" value="E2-binding"/>
</dbReference>
<dbReference type="GO" id="GO:0005634">
    <property type="term" value="C:nucleus"/>
    <property type="evidence" value="ECO:0007669"/>
    <property type="project" value="TreeGrafter"/>
</dbReference>
<dbReference type="RefSeq" id="XP_024662940.1">
    <property type="nucleotide sequence ID" value="XM_024807172.1"/>
</dbReference>
<evidence type="ECO:0000313" key="13">
    <source>
        <dbReference type="EMBL" id="PRT52994.1"/>
    </source>
</evidence>
<dbReference type="EMBL" id="NDIQ01000001">
    <property type="protein sequence ID" value="PRT52994.1"/>
    <property type="molecule type" value="Genomic_DNA"/>
</dbReference>
<dbReference type="Gene3D" id="3.40.50.720">
    <property type="entry name" value="NAD(P)-binding Rossmann-like Domain"/>
    <property type="match status" value="1"/>
</dbReference>
<dbReference type="Gene3D" id="3.10.290.20">
    <property type="entry name" value="Ubiquitin-like 2 activating enzyme e1b. Chain: B, domain 3"/>
    <property type="match status" value="1"/>
</dbReference>
<dbReference type="UniPathway" id="UPA00885"/>
<protein>
    <recommendedName>
        <fullName evidence="3 11">NEDD8-activating enzyme E1 catalytic subunit</fullName>
        <ecNumber evidence="8 11">6.2.1.64</ecNumber>
    </recommendedName>
</protein>
<keyword evidence="4 11" id="KW-0436">Ligase</keyword>
<dbReference type="GeneID" id="36514363"/>
<evidence type="ECO:0000256" key="10">
    <source>
        <dbReference type="PROSITE-ProRule" id="PRU10132"/>
    </source>
</evidence>
<dbReference type="Gene3D" id="1.10.10.520">
    <property type="entry name" value="Ubiquitin activating enzymes (Uba3). Chain: B, domain 2"/>
    <property type="match status" value="1"/>
</dbReference>
<feature type="active site" description="Glycyl thioester intermediate" evidence="10">
    <location>
        <position position="152"/>
    </location>
</feature>
<comment type="function">
    <text evidence="11">Catalytic subunit of the dimeric E1 enzyme, which activates NEDD8.</text>
</comment>
<dbReference type="Pfam" id="PF00899">
    <property type="entry name" value="ThiF"/>
    <property type="match status" value="1"/>
</dbReference>
<dbReference type="InterPro" id="IPR023318">
    <property type="entry name" value="Ub_act_enz_dom_a_sf"/>
</dbReference>
<comment type="pathway">
    <text evidence="1 11">Protein modification; protein neddylation.</text>
</comment>
<keyword evidence="5 11" id="KW-0547">Nucleotide-binding</keyword>
<name>A0A2T0FDB9_9ASCO</name>
<dbReference type="GO" id="GO:0005524">
    <property type="term" value="F:ATP binding"/>
    <property type="evidence" value="ECO:0007669"/>
    <property type="project" value="UniProtKB-UniRule"/>
</dbReference>
<dbReference type="AlphaFoldDB" id="A0A2T0FDB9"/>
<dbReference type="GO" id="GO:0045116">
    <property type="term" value="P:protein neddylation"/>
    <property type="evidence" value="ECO:0007669"/>
    <property type="project" value="UniProtKB-UniRule"/>
</dbReference>
<evidence type="ECO:0000313" key="14">
    <source>
        <dbReference type="Proteomes" id="UP000238350"/>
    </source>
</evidence>
<dbReference type="SUPFAM" id="SSF69572">
    <property type="entry name" value="Activating enzymes of the ubiquitin-like proteins"/>
    <property type="match status" value="1"/>
</dbReference>
<feature type="domain" description="E2 binding" evidence="12">
    <location>
        <begin position="285"/>
        <end position="364"/>
    </location>
</feature>
<accession>A0A2T0FDB9</accession>
<organism evidence="13 14">
    <name type="scientific">Wickerhamiella sorbophila</name>
    <dbReference type="NCBI Taxonomy" id="45607"/>
    <lineage>
        <taxon>Eukaryota</taxon>
        <taxon>Fungi</taxon>
        <taxon>Dikarya</taxon>
        <taxon>Ascomycota</taxon>
        <taxon>Saccharomycotina</taxon>
        <taxon>Dipodascomycetes</taxon>
        <taxon>Dipodascales</taxon>
        <taxon>Trichomonascaceae</taxon>
        <taxon>Wickerhamiella</taxon>
    </lineage>
</organism>
<dbReference type="SMART" id="SM01181">
    <property type="entry name" value="E2_bind"/>
    <property type="match status" value="1"/>
</dbReference>
<proteinExistence type="inferred from homology"/>
<dbReference type="Proteomes" id="UP000238350">
    <property type="component" value="Unassembled WGS sequence"/>
</dbReference>
<dbReference type="STRING" id="45607.A0A2T0FDB9"/>
<comment type="catalytic activity">
    <reaction evidence="9 11">
        <text>ATP + [NEDD8 protein] + [E1 NEDD8-activating enzyme]-L-cysteine = AMP + diphosphate + [E1 NEDD8-activating enzyme]-S-[NEDD8 protein]-yl-L-cysteine.</text>
        <dbReference type="EC" id="6.2.1.64"/>
    </reaction>
</comment>
<dbReference type="PANTHER" id="PTHR10953:SF6">
    <property type="entry name" value="NEDD8-ACTIVATING ENZYME E1 CATALYTIC SUBUNIT"/>
    <property type="match status" value="1"/>
</dbReference>
<reference evidence="13 14" key="1">
    <citation type="submission" date="2017-04" db="EMBL/GenBank/DDBJ databases">
        <title>Genome sequencing of [Candida] sorbophila.</title>
        <authorList>
            <person name="Ahn J.O."/>
        </authorList>
    </citation>
    <scope>NUCLEOTIDE SEQUENCE [LARGE SCALE GENOMIC DNA]</scope>
    <source>
        <strain evidence="13 14">DS02</strain>
    </source>
</reference>
<dbReference type="PANTHER" id="PTHR10953">
    <property type="entry name" value="UBIQUITIN-ACTIVATING ENZYME E1"/>
    <property type="match status" value="1"/>
</dbReference>
<dbReference type="OrthoDB" id="10255449at2759"/>
<dbReference type="Pfam" id="PF08825">
    <property type="entry name" value="E2_bind"/>
    <property type="match status" value="1"/>
</dbReference>
<comment type="caution">
    <text evidence="13">The sequence shown here is derived from an EMBL/GenBank/DDBJ whole genome shotgun (WGS) entry which is preliminary data.</text>
</comment>
<dbReference type="FunFam" id="1.10.10.520:FF:000001">
    <property type="entry name" value="NEDD8-activating enzyme E1 catalytic subunit"/>
    <property type="match status" value="1"/>
</dbReference>
<evidence type="ECO:0000256" key="8">
    <source>
        <dbReference type="ARBA" id="ARBA00023624"/>
    </source>
</evidence>
<dbReference type="GO" id="GO:0005737">
    <property type="term" value="C:cytoplasm"/>
    <property type="evidence" value="ECO:0007669"/>
    <property type="project" value="TreeGrafter"/>
</dbReference>
<dbReference type="EC" id="6.2.1.64" evidence="8 11"/>
<evidence type="ECO:0000256" key="11">
    <source>
        <dbReference type="RuleBase" id="RU368009"/>
    </source>
</evidence>
<dbReference type="InterPro" id="IPR033127">
    <property type="entry name" value="UBQ-activ_enz_E1_Cys_AS"/>
</dbReference>
<evidence type="ECO:0000256" key="7">
    <source>
        <dbReference type="ARBA" id="ARBA00022840"/>
    </source>
</evidence>
<evidence type="ECO:0000259" key="12">
    <source>
        <dbReference type="SMART" id="SM01181"/>
    </source>
</evidence>
<dbReference type="PROSITE" id="PS00865">
    <property type="entry name" value="UBIQUITIN_ACTIVAT_2"/>
    <property type="match status" value="1"/>
</dbReference>
<dbReference type="InterPro" id="IPR000594">
    <property type="entry name" value="ThiF_NAD_FAD-bd"/>
</dbReference>
<gene>
    <name evidence="13" type="ORF">B9G98_00614</name>
</gene>
<keyword evidence="14" id="KW-1185">Reference proteome</keyword>
<evidence type="ECO:0000256" key="6">
    <source>
        <dbReference type="ARBA" id="ARBA00022786"/>
    </source>
</evidence>
<evidence type="ECO:0000256" key="5">
    <source>
        <dbReference type="ARBA" id="ARBA00022741"/>
    </source>
</evidence>
<keyword evidence="7 11" id="KW-0067">ATP-binding</keyword>
<comment type="similarity">
    <text evidence="2 11">Belongs to the ubiquitin-activating E1 family. UBA3 subfamily.</text>
</comment>
<sequence length="369" mass="40263">MATRQNLAALRVLVIDVIDMDTIDVTNLNRQFLFSESDVGKAKASVAAEFVNKRVPGVKVVPHVSAIQDMSDDFYERFNIVICGLDSVEARRWINAKIVGLVDDNDPTTIRPLIDGGTEGLRGQVRVILPTITACYECSLDMIAPQKTYPLCTIAATPRLPEHCIEWALVVGWPQWHSELFDADRPDHMQEMYERALERAKEHCISGVTLSLTQGVVKHIIPAIASTNAIVASACCTEAFKLATAIAPPLDNYMTYAGNDGAHAYPFSLDARPDCPVCGGEALRVDLAKSATLSDLLESIAVQAPKASISAASGPLYMRNPPVLEKATRANLTKPLSELFESGSELVVTDATLPFSLRVTVRFSQDDHR</sequence>
<evidence type="ECO:0000256" key="3">
    <source>
        <dbReference type="ARBA" id="ARBA00015203"/>
    </source>
</evidence>
<evidence type="ECO:0000256" key="1">
    <source>
        <dbReference type="ARBA" id="ARBA00005032"/>
    </source>
</evidence>
<dbReference type="InterPro" id="IPR035985">
    <property type="entry name" value="Ubiquitin-activating_enz"/>
</dbReference>
<evidence type="ECO:0000256" key="2">
    <source>
        <dbReference type="ARBA" id="ARBA00006310"/>
    </source>
</evidence>
<keyword evidence="6 11" id="KW-0833">Ubl conjugation pathway</keyword>
<dbReference type="GO" id="GO:0019781">
    <property type="term" value="F:NEDD8 activating enzyme activity"/>
    <property type="evidence" value="ECO:0007669"/>
    <property type="project" value="UniProtKB-UniRule"/>
</dbReference>
<evidence type="ECO:0000256" key="9">
    <source>
        <dbReference type="ARBA" id="ARBA00024626"/>
    </source>
</evidence>
<evidence type="ECO:0000256" key="4">
    <source>
        <dbReference type="ARBA" id="ARBA00022598"/>
    </source>
</evidence>
<dbReference type="InterPro" id="IPR045886">
    <property type="entry name" value="ThiF/MoeB/HesA"/>
</dbReference>